<dbReference type="GeneID" id="115033548"/>
<proteinExistence type="predicted"/>
<accession>A0A8R2JMA1</accession>
<dbReference type="AlphaFoldDB" id="A0A8R2JMA1"/>
<dbReference type="EnsemblMetazoa" id="XM_029486308.1">
    <property type="protein sequence ID" value="XP_029342168.1"/>
    <property type="gene ID" value="LOC115033548"/>
</dbReference>
<dbReference type="OrthoDB" id="6592110at2759"/>
<reference evidence="1" key="2">
    <citation type="submission" date="2022-06" db="UniProtKB">
        <authorList>
            <consortium name="EnsemblMetazoa"/>
        </authorList>
    </citation>
    <scope>IDENTIFICATION</scope>
</reference>
<keyword evidence="2" id="KW-1185">Reference proteome</keyword>
<sequence length="109" mass="13200">MNLQNLSHYFIFLNHLQELDKSLDKKKMLLLNNLKNNRVRITNFMLVTSLYNDFDFKSHFRLNRNSVEVLMCKVRPFYISVDKIGRPKIDFEKATLMTIWYMSNTETFR</sequence>
<dbReference type="KEGG" id="api:115033548"/>
<evidence type="ECO:0000313" key="2">
    <source>
        <dbReference type="Proteomes" id="UP000007819"/>
    </source>
</evidence>
<name>A0A8R2JMA1_ACYPI</name>
<evidence type="ECO:0000313" key="1">
    <source>
        <dbReference type="EnsemblMetazoa" id="XP_029342168.1"/>
    </source>
</evidence>
<protein>
    <submittedName>
        <fullName evidence="1">Uncharacterized protein</fullName>
    </submittedName>
</protein>
<dbReference type="RefSeq" id="XP_029342168.1">
    <property type="nucleotide sequence ID" value="XM_029486308.1"/>
</dbReference>
<dbReference type="Proteomes" id="UP000007819">
    <property type="component" value="Chromosome A1"/>
</dbReference>
<reference evidence="2" key="1">
    <citation type="submission" date="2010-06" db="EMBL/GenBank/DDBJ databases">
        <authorList>
            <person name="Jiang H."/>
            <person name="Abraham K."/>
            <person name="Ali S."/>
            <person name="Alsbrooks S.L."/>
            <person name="Anim B.N."/>
            <person name="Anosike U.S."/>
            <person name="Attaway T."/>
            <person name="Bandaranaike D.P."/>
            <person name="Battles P.K."/>
            <person name="Bell S.N."/>
            <person name="Bell A.V."/>
            <person name="Beltran B."/>
            <person name="Bickham C."/>
            <person name="Bustamante Y."/>
            <person name="Caleb T."/>
            <person name="Canada A."/>
            <person name="Cardenas V."/>
            <person name="Carter K."/>
            <person name="Chacko J."/>
            <person name="Chandrabose M.N."/>
            <person name="Chavez D."/>
            <person name="Chavez A."/>
            <person name="Chen L."/>
            <person name="Chu H.-S."/>
            <person name="Claassen K.J."/>
            <person name="Cockrell R."/>
            <person name="Collins M."/>
            <person name="Cooper J.A."/>
            <person name="Cree A."/>
            <person name="Curry S.M."/>
            <person name="Da Y."/>
            <person name="Dao M.D."/>
            <person name="Das B."/>
            <person name="Davila M.-L."/>
            <person name="Davy-Carroll L."/>
            <person name="Denson S."/>
            <person name="Dinh H."/>
            <person name="Ebong V.E."/>
            <person name="Edwards J.R."/>
            <person name="Egan A."/>
            <person name="El-Daye J."/>
            <person name="Escobedo L."/>
            <person name="Fernandez S."/>
            <person name="Fernando P.R."/>
            <person name="Flagg N."/>
            <person name="Forbes L.D."/>
            <person name="Fowler R.G."/>
            <person name="Fu Q."/>
            <person name="Gabisi R.A."/>
            <person name="Ganer J."/>
            <person name="Garbino Pronczuk A."/>
            <person name="Garcia R.M."/>
            <person name="Garner T."/>
            <person name="Garrett T.E."/>
            <person name="Gonzalez D.A."/>
            <person name="Hamid H."/>
            <person name="Hawkins E.S."/>
            <person name="Hirani K."/>
            <person name="Hogues M.E."/>
            <person name="Hollins B."/>
            <person name="Hsiao C.-H."/>
            <person name="Jabil R."/>
            <person name="James M.L."/>
            <person name="Jhangiani S.N."/>
            <person name="Johnson B."/>
            <person name="Johnson Q."/>
            <person name="Joshi V."/>
            <person name="Kalu J.B."/>
            <person name="Kam C."/>
            <person name="Kashfia A."/>
            <person name="Keebler J."/>
            <person name="Kisamo H."/>
            <person name="Kovar C.L."/>
            <person name="Lago L.A."/>
            <person name="Lai C.-Y."/>
            <person name="Laidlaw J."/>
            <person name="Lara F."/>
            <person name="Le T.-K."/>
            <person name="Lee S.L."/>
            <person name="Legall F.H."/>
            <person name="Lemon S.J."/>
            <person name="Lewis L.R."/>
            <person name="Li B."/>
            <person name="Liu Y."/>
            <person name="Liu Y.-S."/>
            <person name="Lopez J."/>
            <person name="Lozado R.J."/>
            <person name="Lu J."/>
            <person name="Madu R.C."/>
            <person name="Maheshwari M."/>
            <person name="Maheshwari R."/>
            <person name="Malloy K."/>
            <person name="Martinez E."/>
            <person name="Mathew T."/>
            <person name="Mercado I.C."/>
            <person name="Mercado C."/>
            <person name="Meyer B."/>
            <person name="Montgomery K."/>
            <person name="Morgan M.B."/>
            <person name="Munidasa M."/>
            <person name="Nazareth L.V."/>
            <person name="Nelson J."/>
            <person name="Ng B.M."/>
            <person name="Nguyen N.B."/>
            <person name="Nguyen P.Q."/>
            <person name="Nguyen T."/>
            <person name="Obregon M."/>
            <person name="Okwuonu G.O."/>
            <person name="Onwere C.G."/>
            <person name="Orozco G."/>
            <person name="Parra A."/>
            <person name="Patel S."/>
            <person name="Patil S."/>
            <person name="Perez A."/>
            <person name="Perez Y."/>
            <person name="Pham C."/>
            <person name="Primus E.L."/>
            <person name="Pu L.-L."/>
            <person name="Puazo M."/>
            <person name="Qin X."/>
            <person name="Quiroz J.B."/>
            <person name="Reese J."/>
            <person name="Richards S."/>
            <person name="Rives C.M."/>
            <person name="Robberts R."/>
            <person name="Ruiz S.J."/>
            <person name="Ruiz M.J."/>
            <person name="Santibanez J."/>
            <person name="Schneider B.W."/>
            <person name="Sisson I."/>
            <person name="Smith M."/>
            <person name="Sodergren E."/>
            <person name="Song X.-Z."/>
            <person name="Song B.B."/>
            <person name="Summersgill H."/>
            <person name="Thelus R."/>
            <person name="Thornton R.D."/>
            <person name="Trejos Z.Y."/>
            <person name="Usmani K."/>
            <person name="Vattathil S."/>
            <person name="Villasana D."/>
            <person name="Walker D.L."/>
            <person name="Wang S."/>
            <person name="Wang K."/>
            <person name="White C.S."/>
            <person name="Williams A.C."/>
            <person name="Williamson J."/>
            <person name="Wilson K."/>
            <person name="Woghiren I.O."/>
            <person name="Woodworth J.R."/>
            <person name="Worley K.C."/>
            <person name="Wright R.A."/>
            <person name="Wu W."/>
            <person name="Young L."/>
            <person name="Zhang L."/>
            <person name="Zhang J."/>
            <person name="Zhu Y."/>
            <person name="Muzny D.M."/>
            <person name="Weinstock G."/>
            <person name="Gibbs R.A."/>
        </authorList>
    </citation>
    <scope>NUCLEOTIDE SEQUENCE [LARGE SCALE GENOMIC DNA]</scope>
    <source>
        <strain evidence="2">LSR1</strain>
    </source>
</reference>
<organism evidence="1 2">
    <name type="scientific">Acyrthosiphon pisum</name>
    <name type="common">Pea aphid</name>
    <dbReference type="NCBI Taxonomy" id="7029"/>
    <lineage>
        <taxon>Eukaryota</taxon>
        <taxon>Metazoa</taxon>
        <taxon>Ecdysozoa</taxon>
        <taxon>Arthropoda</taxon>
        <taxon>Hexapoda</taxon>
        <taxon>Insecta</taxon>
        <taxon>Pterygota</taxon>
        <taxon>Neoptera</taxon>
        <taxon>Paraneoptera</taxon>
        <taxon>Hemiptera</taxon>
        <taxon>Sternorrhyncha</taxon>
        <taxon>Aphidomorpha</taxon>
        <taxon>Aphidoidea</taxon>
        <taxon>Aphididae</taxon>
        <taxon>Macrosiphini</taxon>
        <taxon>Acyrthosiphon</taxon>
    </lineage>
</organism>